<dbReference type="GO" id="GO:0016620">
    <property type="term" value="F:oxidoreductase activity, acting on the aldehyde or oxo group of donors, NAD or NADP as acceptor"/>
    <property type="evidence" value="ECO:0007669"/>
    <property type="project" value="InterPro"/>
</dbReference>
<keyword evidence="3" id="KW-1185">Reference proteome</keyword>
<dbReference type="Gene3D" id="3.40.309.10">
    <property type="entry name" value="Aldehyde Dehydrogenase, Chain A, domain 2"/>
    <property type="match status" value="1"/>
</dbReference>
<protein>
    <recommendedName>
        <fullName evidence="1">Aldehyde dehydrogenase domain-containing protein</fullName>
    </recommendedName>
</protein>
<evidence type="ECO:0000259" key="1">
    <source>
        <dbReference type="Pfam" id="PF00171"/>
    </source>
</evidence>
<name>A0A9P0DQB2_PHACE</name>
<gene>
    <name evidence="2" type="ORF">PHAECO_LOCUS5501</name>
</gene>
<dbReference type="SUPFAM" id="SSF53720">
    <property type="entry name" value="ALDH-like"/>
    <property type="match status" value="2"/>
</dbReference>
<dbReference type="PANTHER" id="PTHR11699">
    <property type="entry name" value="ALDEHYDE DEHYDROGENASE-RELATED"/>
    <property type="match status" value="1"/>
</dbReference>
<organism evidence="2 3">
    <name type="scientific">Phaedon cochleariae</name>
    <name type="common">Mustard beetle</name>
    <dbReference type="NCBI Taxonomy" id="80249"/>
    <lineage>
        <taxon>Eukaryota</taxon>
        <taxon>Metazoa</taxon>
        <taxon>Ecdysozoa</taxon>
        <taxon>Arthropoda</taxon>
        <taxon>Hexapoda</taxon>
        <taxon>Insecta</taxon>
        <taxon>Pterygota</taxon>
        <taxon>Neoptera</taxon>
        <taxon>Endopterygota</taxon>
        <taxon>Coleoptera</taxon>
        <taxon>Polyphaga</taxon>
        <taxon>Cucujiformia</taxon>
        <taxon>Chrysomeloidea</taxon>
        <taxon>Chrysomelidae</taxon>
        <taxon>Chrysomelinae</taxon>
        <taxon>Chrysomelini</taxon>
        <taxon>Phaedon</taxon>
    </lineage>
</organism>
<accession>A0A9P0DQB2</accession>
<reference evidence="2" key="1">
    <citation type="submission" date="2022-01" db="EMBL/GenBank/DDBJ databases">
        <authorList>
            <person name="King R."/>
        </authorList>
    </citation>
    <scope>NUCLEOTIDE SEQUENCE</scope>
</reference>
<dbReference type="Gene3D" id="3.40.605.10">
    <property type="entry name" value="Aldehyde Dehydrogenase, Chain A, domain 1"/>
    <property type="match status" value="1"/>
</dbReference>
<evidence type="ECO:0000313" key="2">
    <source>
        <dbReference type="EMBL" id="CAH1155062.1"/>
    </source>
</evidence>
<dbReference type="InterPro" id="IPR016163">
    <property type="entry name" value="Ald_DH_C"/>
</dbReference>
<sequence>MVINGDSNLNMGEKELKVKNTKVLDFFNAMKYGENIENLNKANDWLKSKNNTFFTYVEKSGEPPNGSPTILHNHINHEELCKIYVPEIDTIKKILMRSNEKSQWLDVTPTERRNILIKLSSEIEKNVDLFTQIEIMSRGILGSDTKKWVMTLFAEYFLYYAYCISSTQKNPRRKPEGIAVGVFSNKNSLSNLSLFLAPALSAGYNVLLQVGTELAPAAFLLQDIARSVGIHEDAFRLIPSDDYELLPYLSSEKVAILALFIDLQNEKCRGFNSYHKKIVNFTTLKTPTIIFDDADLDSACESLIEASWSYQSLLPWSTNTVLVQENVLSTFLNKFKPKLRSLKVGPANDKFTDIAHRDETTTNTLSSLIDLAKAQGIETFKADENCDTWSPTLFIGGKVQANNVLSSTCEEGNELTVLAFRSIEEAVNLANNTRQGMAACVWSENIGVVNEVARKLNVGNVWVNSFGTFSPEVAICPQKDSGIGYFGGIEGLLEYISYSRYSPAITKVEPEQKSDVAINSIIVSAKKSQAIWSRQSNFEKRKIFQQFADYLDAQQQSLNGISSDWILSAIATIQDSSTGTYKDRVSLAQTYNLTSVRLPRGVISVDVSESNNIALILTCLNSGNAVILSCQQGVHFNVLKKLSSLLPTGVLNVLPYNVDNAKAIARNKLVAVHFGNDQDSVFEFMSVYDSKVFMEVTDDMEDIYNKVTVLKNVWYDSGKSSNCN</sequence>
<dbReference type="InterPro" id="IPR016162">
    <property type="entry name" value="Ald_DH_N"/>
</dbReference>
<reference evidence="2" key="2">
    <citation type="submission" date="2022-10" db="EMBL/GenBank/DDBJ databases">
        <authorList>
            <consortium name="ENA_rothamsted_submissions"/>
            <consortium name="culmorum"/>
            <person name="King R."/>
        </authorList>
    </citation>
    <scope>NUCLEOTIDE SEQUENCE</scope>
</reference>
<dbReference type="EMBL" id="OU896723">
    <property type="protein sequence ID" value="CAH1155062.1"/>
    <property type="molecule type" value="Genomic_DNA"/>
</dbReference>
<dbReference type="OrthoDB" id="310895at2759"/>
<proteinExistence type="predicted"/>
<evidence type="ECO:0000313" key="3">
    <source>
        <dbReference type="Proteomes" id="UP001153737"/>
    </source>
</evidence>
<dbReference type="AlphaFoldDB" id="A0A9P0DQB2"/>
<dbReference type="InterPro" id="IPR015590">
    <property type="entry name" value="Aldehyde_DH_dom"/>
</dbReference>
<dbReference type="InterPro" id="IPR016161">
    <property type="entry name" value="Ald_DH/histidinol_DH"/>
</dbReference>
<dbReference type="Proteomes" id="UP001153737">
    <property type="component" value="Chromosome 17"/>
</dbReference>
<feature type="domain" description="Aldehyde dehydrogenase" evidence="1">
    <location>
        <begin position="72"/>
        <end position="497"/>
    </location>
</feature>
<dbReference type="Pfam" id="PF00171">
    <property type="entry name" value="Aldedh"/>
    <property type="match status" value="1"/>
</dbReference>